<dbReference type="OrthoDB" id="833511at2"/>
<dbReference type="SUPFAM" id="SSF75011">
    <property type="entry name" value="3-carboxy-cis,cis-mucoante lactonizing enzyme"/>
    <property type="match status" value="1"/>
</dbReference>
<dbReference type="Pfam" id="PF13970">
    <property type="entry name" value="DUF4221"/>
    <property type="match status" value="1"/>
</dbReference>
<name>A0A1M7I3G5_9BACT</name>
<evidence type="ECO:0000313" key="1">
    <source>
        <dbReference type="EMBL" id="SHM35255.1"/>
    </source>
</evidence>
<dbReference type="EMBL" id="FRCY01000001">
    <property type="protein sequence ID" value="SHM35255.1"/>
    <property type="molecule type" value="Genomic_DNA"/>
</dbReference>
<dbReference type="AlphaFoldDB" id="A0A1M7I3G5"/>
<dbReference type="Proteomes" id="UP000184513">
    <property type="component" value="Unassembled WGS sequence"/>
</dbReference>
<accession>A0A1M7I3G5</accession>
<reference evidence="1 2" key="1">
    <citation type="submission" date="2016-11" db="EMBL/GenBank/DDBJ databases">
        <authorList>
            <person name="Jaros S."/>
            <person name="Januszkiewicz K."/>
            <person name="Wedrychowicz H."/>
        </authorList>
    </citation>
    <scope>NUCLEOTIDE SEQUENCE [LARGE SCALE GENOMIC DNA]</scope>
    <source>
        <strain evidence="1 2">CGMCC 1.6102</strain>
    </source>
</reference>
<organism evidence="1 2">
    <name type="scientific">Cyclobacterium lianum</name>
    <dbReference type="NCBI Taxonomy" id="388280"/>
    <lineage>
        <taxon>Bacteria</taxon>
        <taxon>Pseudomonadati</taxon>
        <taxon>Bacteroidota</taxon>
        <taxon>Cytophagia</taxon>
        <taxon>Cytophagales</taxon>
        <taxon>Cyclobacteriaceae</taxon>
        <taxon>Cyclobacterium</taxon>
    </lineage>
</organism>
<protein>
    <recommendedName>
        <fullName evidence="3">DUF4221 domain-containing protein</fullName>
    </recommendedName>
</protein>
<evidence type="ECO:0000313" key="2">
    <source>
        <dbReference type="Proteomes" id="UP000184513"/>
    </source>
</evidence>
<dbReference type="PROSITE" id="PS51257">
    <property type="entry name" value="PROKAR_LIPOPROTEIN"/>
    <property type="match status" value="1"/>
</dbReference>
<dbReference type="RefSeq" id="WP_073090270.1">
    <property type="nucleotide sequence ID" value="NZ_FRCY01000001.1"/>
</dbReference>
<evidence type="ECO:0008006" key="3">
    <source>
        <dbReference type="Google" id="ProtNLM"/>
    </source>
</evidence>
<gene>
    <name evidence="1" type="ORF">SAMN04488057_101172</name>
</gene>
<keyword evidence="2" id="KW-1185">Reference proteome</keyword>
<proteinExistence type="predicted"/>
<sequence>MMKQILLLILTMIGFSCGNKPETSTTVHLKIKLDTLMVDAGEEILYLDGHDFALAPDGKYLYNFNRYDHTLEKIDLEELRLLEKLPFEKEGPNGTVSPIYNLNMLDKNHVYLSDKWSLGKFNLNGTRTATYDLLNNGLEGEVLTEFEHLHSNIIVPGQPETVFVLVFNWKDKTYNLRKMDFGQNRITKFEFDKEGILPKFTFKVSALSKDPAVRPYVYLSSENGKLIISSNITNEIHIYDPIGDSLISKKNQFQLTADEKTANYRGEYASMDELMLDYQKVLEQVSFSPPVWDDKNEHFYRFSYRIEFAEEKEAGKVLPEAIDRNIHLSVYDKDFEILAEVPVPQLVKNPVRYFVREGDIWIFANIADELGFIRLELTI</sequence>
<dbReference type="InterPro" id="IPR025316">
    <property type="entry name" value="DUF4221"/>
</dbReference>